<gene>
    <name evidence="4" type="ORF">C8E89_13145</name>
</gene>
<reference evidence="5" key="1">
    <citation type="submission" date="2018-05" db="EMBL/GenBank/DDBJ databases">
        <authorList>
            <person name="Deangelis K."/>
            <person name="Huntemann M."/>
            <person name="Clum A."/>
            <person name="Pillay M."/>
            <person name="Palaniappan K."/>
            <person name="Varghese N."/>
            <person name="Mikhailova N."/>
            <person name="Stamatis D."/>
            <person name="Reddy T."/>
            <person name="Daum C."/>
            <person name="Shapiro N."/>
            <person name="Ivanova N."/>
            <person name="Kyrpides N."/>
            <person name="Woyke T."/>
        </authorList>
    </citation>
    <scope>NUCLEOTIDE SEQUENCE [LARGE SCALE GENOMIC DNA]</scope>
    <source>
        <strain evidence="5">GAS496</strain>
    </source>
</reference>
<comment type="caution">
    <text evidence="4">The sequence shown here is derived from an EMBL/GenBank/DDBJ whole genome shotgun (WGS) entry which is preliminary data.</text>
</comment>
<accession>A0A318H7U5</accession>
<proteinExistence type="inferred from homology"/>
<dbReference type="Proteomes" id="UP000247781">
    <property type="component" value="Unassembled WGS sequence"/>
</dbReference>
<keyword evidence="5" id="KW-1185">Reference proteome</keyword>
<reference evidence="4 5" key="2">
    <citation type="submission" date="2018-06" db="EMBL/GenBank/DDBJ databases">
        <title>Sequencing of bacterial isolates from soil warming experiment in Harvard Forest, Massachusetts, USA.</title>
        <authorList>
            <person name="Deangelis K.PhD."/>
        </authorList>
    </citation>
    <scope>NUCLEOTIDE SEQUENCE [LARGE SCALE GENOMIC DNA]</scope>
    <source>
        <strain evidence="4 5">GAS496</strain>
    </source>
</reference>
<dbReference type="AlphaFoldDB" id="A0A318H7U5"/>
<organism evidence="4 5">
    <name type="scientific">Mycolicibacterium moriokaense</name>
    <dbReference type="NCBI Taxonomy" id="39691"/>
    <lineage>
        <taxon>Bacteria</taxon>
        <taxon>Bacillati</taxon>
        <taxon>Actinomycetota</taxon>
        <taxon>Actinomycetes</taxon>
        <taxon>Mycobacteriales</taxon>
        <taxon>Mycobacteriaceae</taxon>
        <taxon>Mycolicibacterium</taxon>
    </lineage>
</organism>
<dbReference type="RefSeq" id="WP_110319632.1">
    <property type="nucleotide sequence ID" value="NZ_QJJU01000031.1"/>
</dbReference>
<dbReference type="Gene3D" id="3.30.530.20">
    <property type="match status" value="1"/>
</dbReference>
<sequence length="166" mass="18600">MTHPLQGTLESSDGAWVLTLVRDFSQPAEKLWPWLTDPDRLRQWSPIVPDLAMDSVGPRKVRENPDDEPVTGDVVSVDPPHELVHRWGDDVVRWRLSPTETGCRLTLEQTMHEKDHASLNAAGWHLCLDVLDDVASGVDRPRVVGRDAAAHGWEALRDKYSDVLSG</sequence>
<dbReference type="CDD" id="cd08899">
    <property type="entry name" value="SRPBCC_CalC_Aha1-like_6"/>
    <property type="match status" value="1"/>
</dbReference>
<feature type="domain" description="Activator of Hsp90 ATPase homologue 1/2-like C-terminal" evidence="3">
    <location>
        <begin position="27"/>
        <end position="134"/>
    </location>
</feature>
<evidence type="ECO:0000256" key="1">
    <source>
        <dbReference type="ARBA" id="ARBA00006817"/>
    </source>
</evidence>
<evidence type="ECO:0000256" key="2">
    <source>
        <dbReference type="SAM" id="MobiDB-lite"/>
    </source>
</evidence>
<dbReference type="InterPro" id="IPR013538">
    <property type="entry name" value="ASHA1/2-like_C"/>
</dbReference>
<protein>
    <submittedName>
        <fullName evidence="4">Uncharacterized protein YndB with AHSA1/START domain</fullName>
    </submittedName>
</protein>
<comment type="similarity">
    <text evidence="1">Belongs to the AHA1 family.</text>
</comment>
<dbReference type="OrthoDB" id="9803476at2"/>
<feature type="region of interest" description="Disordered" evidence="2">
    <location>
        <begin position="56"/>
        <end position="75"/>
    </location>
</feature>
<dbReference type="InterPro" id="IPR023393">
    <property type="entry name" value="START-like_dom_sf"/>
</dbReference>
<dbReference type="EMBL" id="QJJU01000031">
    <property type="protein sequence ID" value="PXX00903.1"/>
    <property type="molecule type" value="Genomic_DNA"/>
</dbReference>
<dbReference type="SUPFAM" id="SSF55961">
    <property type="entry name" value="Bet v1-like"/>
    <property type="match status" value="1"/>
</dbReference>
<name>A0A318H7U5_9MYCO</name>
<dbReference type="Pfam" id="PF08327">
    <property type="entry name" value="AHSA1"/>
    <property type="match status" value="1"/>
</dbReference>
<evidence type="ECO:0000313" key="5">
    <source>
        <dbReference type="Proteomes" id="UP000247781"/>
    </source>
</evidence>
<evidence type="ECO:0000313" key="4">
    <source>
        <dbReference type="EMBL" id="PXX00903.1"/>
    </source>
</evidence>
<evidence type="ECO:0000259" key="3">
    <source>
        <dbReference type="Pfam" id="PF08327"/>
    </source>
</evidence>